<keyword evidence="8" id="KW-1185">Reference proteome</keyword>
<comment type="caution">
    <text evidence="7">The sequence shown here is derived from an EMBL/GenBank/DDBJ whole genome shotgun (WGS) entry which is preliminary data.</text>
</comment>
<keyword evidence="2" id="KW-0805">Transcription regulation</keyword>
<keyword evidence="3" id="KW-0804">Transcription</keyword>
<dbReference type="GO" id="GO:0046983">
    <property type="term" value="F:protein dimerization activity"/>
    <property type="evidence" value="ECO:0007669"/>
    <property type="project" value="InterPro"/>
</dbReference>
<dbReference type="EMBL" id="NKQK01000013">
    <property type="protein sequence ID" value="PSS14004.1"/>
    <property type="molecule type" value="Genomic_DNA"/>
</dbReference>
<evidence type="ECO:0000259" key="6">
    <source>
        <dbReference type="PROSITE" id="PS50888"/>
    </source>
</evidence>
<feature type="domain" description="BHLH" evidence="6">
    <location>
        <begin position="557"/>
        <end position="606"/>
    </location>
</feature>
<evidence type="ECO:0000256" key="5">
    <source>
        <dbReference type="SAM" id="MobiDB-lite"/>
    </source>
</evidence>
<evidence type="ECO:0000256" key="2">
    <source>
        <dbReference type="ARBA" id="ARBA00023015"/>
    </source>
</evidence>
<reference evidence="8" key="2">
    <citation type="journal article" date="2018" name="BMC Genomics">
        <title>A manually annotated Actinidia chinensis var. chinensis (kiwifruit) genome highlights the challenges associated with draft genomes and gene prediction in plants.</title>
        <authorList>
            <person name="Pilkington S.M."/>
            <person name="Crowhurst R."/>
            <person name="Hilario E."/>
            <person name="Nardozza S."/>
            <person name="Fraser L."/>
            <person name="Peng Y."/>
            <person name="Gunaseelan K."/>
            <person name="Simpson R."/>
            <person name="Tahir J."/>
            <person name="Deroles S.C."/>
            <person name="Templeton K."/>
            <person name="Luo Z."/>
            <person name="Davy M."/>
            <person name="Cheng C."/>
            <person name="McNeilage M."/>
            <person name="Scaglione D."/>
            <person name="Liu Y."/>
            <person name="Zhang Q."/>
            <person name="Datson P."/>
            <person name="De Silva N."/>
            <person name="Gardiner S.E."/>
            <person name="Bassett H."/>
            <person name="Chagne D."/>
            <person name="McCallum J."/>
            <person name="Dzierzon H."/>
            <person name="Deng C."/>
            <person name="Wang Y.Y."/>
            <person name="Barron L."/>
            <person name="Manako K."/>
            <person name="Bowen J."/>
            <person name="Foster T.M."/>
            <person name="Erridge Z.A."/>
            <person name="Tiffin H."/>
            <person name="Waite C.N."/>
            <person name="Davies K.M."/>
            <person name="Grierson E.P."/>
            <person name="Laing W.A."/>
            <person name="Kirk R."/>
            <person name="Chen X."/>
            <person name="Wood M."/>
            <person name="Montefiori M."/>
            <person name="Brummell D.A."/>
            <person name="Schwinn K.E."/>
            <person name="Catanach A."/>
            <person name="Fullerton C."/>
            <person name="Li D."/>
            <person name="Meiyalaghan S."/>
            <person name="Nieuwenhuizen N."/>
            <person name="Read N."/>
            <person name="Prakash R."/>
            <person name="Hunter D."/>
            <person name="Zhang H."/>
            <person name="McKenzie M."/>
            <person name="Knabel M."/>
            <person name="Harris A."/>
            <person name="Allan A.C."/>
            <person name="Gleave A."/>
            <person name="Chen A."/>
            <person name="Janssen B.J."/>
            <person name="Plunkett B."/>
            <person name="Ampomah-Dwamena C."/>
            <person name="Voogd C."/>
            <person name="Leif D."/>
            <person name="Lafferty D."/>
            <person name="Souleyre E.J.F."/>
            <person name="Varkonyi-Gasic E."/>
            <person name="Gambi F."/>
            <person name="Hanley J."/>
            <person name="Yao J.L."/>
            <person name="Cheung J."/>
            <person name="David K.M."/>
            <person name="Warren B."/>
            <person name="Marsh K."/>
            <person name="Snowden K.C."/>
            <person name="Lin-Wang K."/>
            <person name="Brian L."/>
            <person name="Martinez-Sanchez M."/>
            <person name="Wang M."/>
            <person name="Ileperuma N."/>
            <person name="Macnee N."/>
            <person name="Campin R."/>
            <person name="McAtee P."/>
            <person name="Drummond R.S.M."/>
            <person name="Espley R.V."/>
            <person name="Ireland H.S."/>
            <person name="Wu R."/>
            <person name="Atkinson R.G."/>
            <person name="Karunairetnam S."/>
            <person name="Bulley S."/>
            <person name="Chunkath S."/>
            <person name="Hanley Z."/>
            <person name="Storey R."/>
            <person name="Thrimawithana A.H."/>
            <person name="Thomson S."/>
            <person name="David C."/>
            <person name="Testolin R."/>
            <person name="Huang H."/>
            <person name="Hellens R.P."/>
            <person name="Schaffer R.J."/>
        </authorList>
    </citation>
    <scope>NUCLEOTIDE SEQUENCE [LARGE SCALE GENOMIC DNA]</scope>
    <source>
        <strain evidence="8">cv. Red5</strain>
    </source>
</reference>
<dbReference type="InterPro" id="IPR043561">
    <property type="entry name" value="LHW-like"/>
</dbReference>
<feature type="compositionally biased region" description="Basic and acidic residues" evidence="5">
    <location>
        <begin position="558"/>
        <end position="571"/>
    </location>
</feature>
<accession>A0A2R6QSA5</accession>
<gene>
    <name evidence="7" type="ORF">CEY00_Acc14617</name>
</gene>
<dbReference type="STRING" id="1590841.A0A2R6QSA5"/>
<dbReference type="GO" id="GO:0003700">
    <property type="term" value="F:DNA-binding transcription factor activity"/>
    <property type="evidence" value="ECO:0007669"/>
    <property type="project" value="InterPro"/>
</dbReference>
<feature type="region of interest" description="Disordered" evidence="5">
    <location>
        <begin position="541"/>
        <end position="571"/>
    </location>
</feature>
<dbReference type="InterPro" id="IPR011598">
    <property type="entry name" value="bHLH_dom"/>
</dbReference>
<dbReference type="SUPFAM" id="SSF47459">
    <property type="entry name" value="HLH, helix-loop-helix DNA-binding domain"/>
    <property type="match status" value="1"/>
</dbReference>
<dbReference type="PROSITE" id="PS50888">
    <property type="entry name" value="BHLH"/>
    <property type="match status" value="1"/>
</dbReference>
<name>A0A2R6QSA5_ACTCC</name>
<proteinExistence type="predicted"/>
<dbReference type="PANTHER" id="PTHR46196">
    <property type="entry name" value="TRANSCRIPTION FACTOR BHLH155-LIKE ISOFORM X1-RELATED"/>
    <property type="match status" value="1"/>
</dbReference>
<dbReference type="OMA" id="CSNTEWK"/>
<dbReference type="Proteomes" id="UP000241394">
    <property type="component" value="Chromosome LG13"/>
</dbReference>
<dbReference type="FunCoup" id="A0A2R6QSA5">
    <property type="interactions" value="2499"/>
</dbReference>
<dbReference type="GO" id="GO:0005634">
    <property type="term" value="C:nucleus"/>
    <property type="evidence" value="ECO:0007669"/>
    <property type="project" value="UniProtKB-SubCell"/>
</dbReference>
<dbReference type="AlphaFoldDB" id="A0A2R6QSA5"/>
<evidence type="ECO:0000256" key="3">
    <source>
        <dbReference type="ARBA" id="ARBA00023163"/>
    </source>
</evidence>
<dbReference type="InParanoid" id="A0A2R6QSA5"/>
<evidence type="ECO:0000256" key="4">
    <source>
        <dbReference type="ARBA" id="ARBA00023242"/>
    </source>
</evidence>
<comment type="subcellular location">
    <subcellularLocation>
        <location evidence="1">Nucleus</location>
    </subcellularLocation>
</comment>
<evidence type="ECO:0000256" key="1">
    <source>
        <dbReference type="ARBA" id="ARBA00004123"/>
    </source>
</evidence>
<dbReference type="Gramene" id="PSS14004">
    <property type="protein sequence ID" value="PSS14004"/>
    <property type="gene ID" value="CEY00_Acc14617"/>
</dbReference>
<dbReference type="OrthoDB" id="778365at2759"/>
<dbReference type="InterPro" id="IPR025610">
    <property type="entry name" value="MYC/MYB_N"/>
</dbReference>
<dbReference type="InterPro" id="IPR036638">
    <property type="entry name" value="HLH_DNA-bd_sf"/>
</dbReference>
<dbReference type="Pfam" id="PF23176">
    <property type="entry name" value="bHLH_LHW"/>
    <property type="match status" value="1"/>
</dbReference>
<dbReference type="PANTHER" id="PTHR46196:SF1">
    <property type="entry name" value="TRANSCRIPTION FACTOR EMB1444-RELATED"/>
    <property type="match status" value="1"/>
</dbReference>
<keyword evidence="4" id="KW-0539">Nucleus</keyword>
<evidence type="ECO:0000313" key="7">
    <source>
        <dbReference type="EMBL" id="PSS14004.1"/>
    </source>
</evidence>
<evidence type="ECO:0000313" key="8">
    <source>
        <dbReference type="Proteomes" id="UP000241394"/>
    </source>
</evidence>
<sequence>MGAHLHQALRALCSNTEWKYAVFWKLKHQAQMKLIWEDAYYDNHELYDPPENICFTAKGRYLSDRHAHDPLGLAVAKMSCHIYSLGEGFIGQVAVTGKHMWIFADELVTESCSPFEHYDGWQTQFSAGIKTIVVVAVVPHGVVQLGSLKEIPENLKVVNHIRDVIFALQDSSVWGTPGAICCTMGSPSCLSDIYTRSSGSVNFHNCISNIGRPVNKDKTIIRSPTFSSSGELVDCSCADPQPGELVKKTVEASNKDGGLELSTLWGDEIGNLLQSRSKILFSEQQKQVQTRLHIDSRCEGETSQSGYLGVGLEDHDTLLSHNCFNNVNLYNVTLPADYYAEDRSYSQSDLLDSPACNDQNGMLCIPEPFDMQIQKVLENSTDFPTEINNMKPLNMPFKFSAGCELYEVLGPAFRKQSSYRDWEEEKTVTERVSEMPERMENSSLLTADSGMEHLLEAVVANVCHSESDVKSEKSFCKSVKSMLATEKMPQPARDELTVGSAGYSLDQSLVEKNKFHCLSSETHGVSSSKGFSSRGCSTFSEQLDSAQEPAKINKKRARPGESRKPRPRDRQLIQDRIKELRELVPNASKCSIDSLLERTIKHMLFMQSIIKHADKVYKCTESKLQDKETVLQGLPRYGSSWAMEMGNHMNVFPIRVENINMNGQMLIEIFCEECSHFLEITEAIRSMGLTILKGVTEACEKKTRMWFVVEV</sequence>
<protein>
    <submittedName>
        <fullName evidence="7">Transcription factor like</fullName>
    </submittedName>
</protein>
<organism evidence="7 8">
    <name type="scientific">Actinidia chinensis var. chinensis</name>
    <name type="common">Chinese soft-hair kiwi</name>
    <dbReference type="NCBI Taxonomy" id="1590841"/>
    <lineage>
        <taxon>Eukaryota</taxon>
        <taxon>Viridiplantae</taxon>
        <taxon>Streptophyta</taxon>
        <taxon>Embryophyta</taxon>
        <taxon>Tracheophyta</taxon>
        <taxon>Spermatophyta</taxon>
        <taxon>Magnoliopsida</taxon>
        <taxon>eudicotyledons</taxon>
        <taxon>Gunneridae</taxon>
        <taxon>Pentapetalae</taxon>
        <taxon>asterids</taxon>
        <taxon>Ericales</taxon>
        <taxon>Actinidiaceae</taxon>
        <taxon>Actinidia</taxon>
    </lineage>
</organism>
<dbReference type="Pfam" id="PF14215">
    <property type="entry name" value="bHLH-MYC_N"/>
    <property type="match status" value="1"/>
</dbReference>
<reference evidence="7 8" key="1">
    <citation type="submission" date="2017-07" db="EMBL/GenBank/DDBJ databases">
        <title>An improved, manually edited Actinidia chinensis var. chinensis (kiwifruit) genome highlights the challenges associated with draft genomes and gene prediction in plants.</title>
        <authorList>
            <person name="Pilkington S."/>
            <person name="Crowhurst R."/>
            <person name="Hilario E."/>
            <person name="Nardozza S."/>
            <person name="Fraser L."/>
            <person name="Peng Y."/>
            <person name="Gunaseelan K."/>
            <person name="Simpson R."/>
            <person name="Tahir J."/>
            <person name="Deroles S."/>
            <person name="Templeton K."/>
            <person name="Luo Z."/>
            <person name="Davy M."/>
            <person name="Cheng C."/>
            <person name="Mcneilage M."/>
            <person name="Scaglione D."/>
            <person name="Liu Y."/>
            <person name="Zhang Q."/>
            <person name="Datson P."/>
            <person name="De Silva N."/>
            <person name="Gardiner S."/>
            <person name="Bassett H."/>
            <person name="Chagne D."/>
            <person name="Mccallum J."/>
            <person name="Dzierzon H."/>
            <person name="Deng C."/>
            <person name="Wang Y.-Y."/>
            <person name="Barron N."/>
            <person name="Manako K."/>
            <person name="Bowen J."/>
            <person name="Foster T."/>
            <person name="Erridge Z."/>
            <person name="Tiffin H."/>
            <person name="Waite C."/>
            <person name="Davies K."/>
            <person name="Grierson E."/>
            <person name="Laing W."/>
            <person name="Kirk R."/>
            <person name="Chen X."/>
            <person name="Wood M."/>
            <person name="Montefiori M."/>
            <person name="Brummell D."/>
            <person name="Schwinn K."/>
            <person name="Catanach A."/>
            <person name="Fullerton C."/>
            <person name="Li D."/>
            <person name="Meiyalaghan S."/>
            <person name="Nieuwenhuizen N."/>
            <person name="Read N."/>
            <person name="Prakash R."/>
            <person name="Hunter D."/>
            <person name="Zhang H."/>
            <person name="Mckenzie M."/>
            <person name="Knabel M."/>
            <person name="Harris A."/>
            <person name="Allan A."/>
            <person name="Chen A."/>
            <person name="Janssen B."/>
            <person name="Plunkett B."/>
            <person name="Dwamena C."/>
            <person name="Voogd C."/>
            <person name="Leif D."/>
            <person name="Lafferty D."/>
            <person name="Souleyre E."/>
            <person name="Varkonyi-Gasic E."/>
            <person name="Gambi F."/>
            <person name="Hanley J."/>
            <person name="Yao J.-L."/>
            <person name="Cheung J."/>
            <person name="David K."/>
            <person name="Warren B."/>
            <person name="Marsh K."/>
            <person name="Snowden K."/>
            <person name="Lin-Wang K."/>
            <person name="Brian L."/>
            <person name="Martinez-Sanchez M."/>
            <person name="Wang M."/>
            <person name="Ileperuma N."/>
            <person name="Macnee N."/>
            <person name="Campin R."/>
            <person name="Mcatee P."/>
            <person name="Drummond R."/>
            <person name="Espley R."/>
            <person name="Ireland H."/>
            <person name="Wu R."/>
            <person name="Atkinson R."/>
            <person name="Karunairetnam S."/>
            <person name="Bulley S."/>
            <person name="Chunkath S."/>
            <person name="Hanley Z."/>
            <person name="Storey R."/>
            <person name="Thrimawithana A."/>
            <person name="Thomson S."/>
            <person name="David C."/>
            <person name="Testolin R."/>
        </authorList>
    </citation>
    <scope>NUCLEOTIDE SEQUENCE [LARGE SCALE GENOMIC DNA]</scope>
    <source>
        <strain evidence="8">cv. Red5</strain>
        <tissue evidence="7">Young leaf</tissue>
    </source>
</reference>